<keyword evidence="2" id="KW-1185">Reference proteome</keyword>
<proteinExistence type="predicted"/>
<evidence type="ECO:0000313" key="1">
    <source>
        <dbReference type="EMBL" id="MFD2202013.1"/>
    </source>
</evidence>
<evidence type="ECO:0000313" key="2">
    <source>
        <dbReference type="Proteomes" id="UP001597414"/>
    </source>
</evidence>
<accession>A0ABW5B801</accession>
<dbReference type="Proteomes" id="UP001597414">
    <property type="component" value="Unassembled WGS sequence"/>
</dbReference>
<dbReference type="EMBL" id="JBHUIV010000016">
    <property type="protein sequence ID" value="MFD2202013.1"/>
    <property type="molecule type" value="Genomic_DNA"/>
</dbReference>
<reference evidence="2" key="1">
    <citation type="journal article" date="2019" name="Int. J. Syst. Evol. Microbiol.">
        <title>The Global Catalogue of Microorganisms (GCM) 10K type strain sequencing project: providing services to taxonomists for standard genome sequencing and annotation.</title>
        <authorList>
            <consortium name="The Broad Institute Genomics Platform"/>
            <consortium name="The Broad Institute Genome Sequencing Center for Infectious Disease"/>
            <person name="Wu L."/>
            <person name="Ma J."/>
        </authorList>
    </citation>
    <scope>NUCLEOTIDE SEQUENCE [LARGE SCALE GENOMIC DNA]</scope>
    <source>
        <strain evidence="2">KCTC 19812</strain>
    </source>
</reference>
<dbReference type="RefSeq" id="WP_380802327.1">
    <property type="nucleotide sequence ID" value="NZ_JBHUIV010000016.1"/>
</dbReference>
<comment type="caution">
    <text evidence="1">The sequence shown here is derived from an EMBL/GenBank/DDBJ whole genome shotgun (WGS) entry which is preliminary data.</text>
</comment>
<name>A0ABW5B801_9BACT</name>
<protein>
    <recommendedName>
        <fullName evidence="3">Lipoprotein</fullName>
    </recommendedName>
</protein>
<organism evidence="1 2">
    <name type="scientific">Shivajiella indica</name>
    <dbReference type="NCBI Taxonomy" id="872115"/>
    <lineage>
        <taxon>Bacteria</taxon>
        <taxon>Pseudomonadati</taxon>
        <taxon>Bacteroidota</taxon>
        <taxon>Cytophagia</taxon>
        <taxon>Cytophagales</taxon>
        <taxon>Cyclobacteriaceae</taxon>
        <taxon>Shivajiella</taxon>
    </lineage>
</organism>
<sequence>MKENLIKTFTSLLLLVIFINSCNFYKPVTKPLTGTTSDKVSMIDSLSNRTIILHSNQGVFLIKNFIVNEESESILGFLAEVPEDNQRYLQAKGKKYNYKNSEPEVLREAHIYTGVDLNNLPVNIGDQVNIPLNSINKLEVIERDKKRSSENTVFTVLGVTAGALVVAGTITVLTSCPFISAYDGQEFVLQGESFGGAVYPSLAREDFIPLPALDVGREMKVMIHNELKERQYNDFADLIMVSHLPGEQVVVDPNGNLKIVKQKIGPSIASLNQDKDVLPRLTESDNFLTNFNELEDESAINQILVGFDYPRSEYKPTLYLNLRNTYWLDHLFGEFTSKFGSKHVTWQEKQRERPAEELLAWQESQYMPLAISVKTKGGWKEVQKLKTIGPLINREVAISLEGFEIEGPTVEIALTTGFMFWEIDQVALVLVEEVSPNSIKLLKPNLVLDENGNDVIKPLLEKDGVYLEQLEMGNRAYISYYFDAFNPNKHYTAFLHTSGYYEPIRDFKGKPDRKFLTKFKKPGTLPKYSRFKYLELTGDTYLGAK</sequence>
<gene>
    <name evidence="1" type="ORF">ACFSKV_10565</name>
</gene>
<evidence type="ECO:0008006" key="3">
    <source>
        <dbReference type="Google" id="ProtNLM"/>
    </source>
</evidence>